<organism evidence="1">
    <name type="scientific">Spodoptera frugiperda</name>
    <name type="common">Fall armyworm</name>
    <dbReference type="NCBI Taxonomy" id="7108"/>
    <lineage>
        <taxon>Eukaryota</taxon>
        <taxon>Metazoa</taxon>
        <taxon>Ecdysozoa</taxon>
        <taxon>Arthropoda</taxon>
        <taxon>Hexapoda</taxon>
        <taxon>Insecta</taxon>
        <taxon>Pterygota</taxon>
        <taxon>Neoptera</taxon>
        <taxon>Endopterygota</taxon>
        <taxon>Lepidoptera</taxon>
        <taxon>Glossata</taxon>
        <taxon>Ditrysia</taxon>
        <taxon>Noctuoidea</taxon>
        <taxon>Noctuidae</taxon>
        <taxon>Amphipyrinae</taxon>
        <taxon>Spodoptera</taxon>
    </lineage>
</organism>
<evidence type="ECO:0000313" key="1">
    <source>
        <dbReference type="EMBL" id="SOQ55780.1"/>
    </source>
</evidence>
<reference evidence="1" key="1">
    <citation type="submission" date="2016-07" db="EMBL/GenBank/DDBJ databases">
        <authorList>
            <person name="Bretaudeau A."/>
        </authorList>
    </citation>
    <scope>NUCLEOTIDE SEQUENCE</scope>
    <source>
        <strain evidence="1">Rice</strain>
        <tissue evidence="1">Whole body</tissue>
    </source>
</reference>
<proteinExistence type="predicted"/>
<accession>A0A2H1WRT3</accession>
<name>A0A2H1WRT3_SPOFR</name>
<protein>
    <submittedName>
        <fullName evidence="1">SFRICE_015143</fullName>
    </submittedName>
</protein>
<dbReference type="AlphaFoldDB" id="A0A2H1WRT3"/>
<dbReference type="EMBL" id="ODYU01010573">
    <property type="protein sequence ID" value="SOQ55780.1"/>
    <property type="molecule type" value="Genomic_DNA"/>
</dbReference>
<gene>
    <name evidence="1" type="ORF">SFRICE_015143</name>
</gene>
<sequence length="150" mass="16537">MPANTLPDPGMDPETSCPVVALVTTLSQVRLVDNETPTVVGCATSADSAYDEESLCDSKLVELFPINLREDSIINTETEYRYYHLYCEPTKDPHSHVGKNVISSKYSPVSVHILRLLISCITCRIRPPSAFASPEMDCFDSHSVSNSIDN</sequence>